<evidence type="ECO:0000256" key="2">
    <source>
        <dbReference type="ARBA" id="ARBA00005982"/>
    </source>
</evidence>
<comment type="subcellular location">
    <subcellularLocation>
        <location evidence="1">Membrane</location>
        <topology evidence="1">Multi-pass membrane protein</topology>
    </subcellularLocation>
</comment>
<evidence type="ECO:0000313" key="8">
    <source>
        <dbReference type="Proteomes" id="UP000775547"/>
    </source>
</evidence>
<dbReference type="GO" id="GO:0022857">
    <property type="term" value="F:transmembrane transporter activity"/>
    <property type="evidence" value="ECO:0007669"/>
    <property type="project" value="InterPro"/>
</dbReference>
<dbReference type="AlphaFoldDB" id="A0A9P7GA22"/>
<reference evidence="7" key="1">
    <citation type="submission" date="2020-07" db="EMBL/GenBank/DDBJ databases">
        <authorList>
            <person name="Nieuwenhuis M."/>
            <person name="Van De Peppel L.J.J."/>
        </authorList>
    </citation>
    <scope>NUCLEOTIDE SEQUENCE</scope>
    <source>
        <strain evidence="7">AP01</strain>
        <tissue evidence="7">Mycelium</tissue>
    </source>
</reference>
<dbReference type="SUPFAM" id="SSF103473">
    <property type="entry name" value="MFS general substrate transporter"/>
    <property type="match status" value="1"/>
</dbReference>
<organism evidence="7 8">
    <name type="scientific">Asterophora parasitica</name>
    <dbReference type="NCBI Taxonomy" id="117018"/>
    <lineage>
        <taxon>Eukaryota</taxon>
        <taxon>Fungi</taxon>
        <taxon>Dikarya</taxon>
        <taxon>Basidiomycota</taxon>
        <taxon>Agaricomycotina</taxon>
        <taxon>Agaricomycetes</taxon>
        <taxon>Agaricomycetidae</taxon>
        <taxon>Agaricales</taxon>
        <taxon>Tricholomatineae</taxon>
        <taxon>Lyophyllaceae</taxon>
        <taxon>Asterophora</taxon>
    </lineage>
</organism>
<comment type="caution">
    <text evidence="7">The sequence shown here is derived from an EMBL/GenBank/DDBJ whole genome shotgun (WGS) entry which is preliminary data.</text>
</comment>
<gene>
    <name evidence="7" type="ORF">DXG03_004628</name>
</gene>
<keyword evidence="8" id="KW-1185">Reference proteome</keyword>
<dbReference type="Proteomes" id="UP000775547">
    <property type="component" value="Unassembled WGS sequence"/>
</dbReference>
<feature type="transmembrane region" description="Helical" evidence="6">
    <location>
        <begin position="200"/>
        <end position="220"/>
    </location>
</feature>
<dbReference type="Pfam" id="PF00854">
    <property type="entry name" value="PTR2"/>
    <property type="match status" value="1"/>
</dbReference>
<keyword evidence="3 6" id="KW-0812">Transmembrane</keyword>
<feature type="transmembrane region" description="Helical" evidence="6">
    <location>
        <begin position="21"/>
        <end position="39"/>
    </location>
</feature>
<feature type="transmembrane region" description="Helical" evidence="6">
    <location>
        <begin position="282"/>
        <end position="302"/>
    </location>
</feature>
<evidence type="ECO:0000256" key="1">
    <source>
        <dbReference type="ARBA" id="ARBA00004141"/>
    </source>
</evidence>
<comment type="similarity">
    <text evidence="2">Belongs to the major facilitator superfamily. Proton-dependent oligopeptide transporter (POT/PTR) (TC 2.A.17) family.</text>
</comment>
<dbReference type="Gene3D" id="1.20.1250.20">
    <property type="entry name" value="MFS general substrate transporter like domains"/>
    <property type="match status" value="1"/>
</dbReference>
<keyword evidence="5 6" id="KW-0472">Membrane</keyword>
<accession>A0A9P7GA22</accession>
<dbReference type="OrthoDB" id="8904098at2759"/>
<evidence type="ECO:0000256" key="6">
    <source>
        <dbReference type="SAM" id="Phobius"/>
    </source>
</evidence>
<evidence type="ECO:0000256" key="5">
    <source>
        <dbReference type="ARBA" id="ARBA00023136"/>
    </source>
</evidence>
<feature type="transmembrane region" description="Helical" evidence="6">
    <location>
        <begin position="59"/>
        <end position="80"/>
    </location>
</feature>
<evidence type="ECO:0000313" key="7">
    <source>
        <dbReference type="EMBL" id="KAG5646026.1"/>
    </source>
</evidence>
<dbReference type="PANTHER" id="PTHR11654">
    <property type="entry name" value="OLIGOPEPTIDE TRANSPORTER-RELATED"/>
    <property type="match status" value="1"/>
</dbReference>
<name>A0A9P7GA22_9AGAR</name>
<protein>
    <recommendedName>
        <fullName evidence="9">Oligopeptide transporter</fullName>
    </recommendedName>
</protein>
<evidence type="ECO:0008006" key="9">
    <source>
        <dbReference type="Google" id="ProtNLM"/>
    </source>
</evidence>
<dbReference type="GO" id="GO:0016020">
    <property type="term" value="C:membrane"/>
    <property type="evidence" value="ECO:0007669"/>
    <property type="project" value="UniProtKB-SubCell"/>
</dbReference>
<feature type="transmembrane region" description="Helical" evidence="6">
    <location>
        <begin position="314"/>
        <end position="337"/>
    </location>
</feature>
<proteinExistence type="inferred from homology"/>
<feature type="transmembrane region" description="Helical" evidence="6">
    <location>
        <begin position="343"/>
        <end position="364"/>
    </location>
</feature>
<keyword evidence="4 6" id="KW-1133">Transmembrane helix</keyword>
<evidence type="ECO:0000256" key="4">
    <source>
        <dbReference type="ARBA" id="ARBA00022989"/>
    </source>
</evidence>
<feature type="transmembrane region" description="Helical" evidence="6">
    <location>
        <begin position="232"/>
        <end position="252"/>
    </location>
</feature>
<dbReference type="InterPro" id="IPR036259">
    <property type="entry name" value="MFS_trans_sf"/>
</dbReference>
<dbReference type="EMBL" id="JABCKV010000028">
    <property type="protein sequence ID" value="KAG5646026.1"/>
    <property type="molecule type" value="Genomic_DNA"/>
</dbReference>
<evidence type="ECO:0000256" key="3">
    <source>
        <dbReference type="ARBA" id="ARBA00022692"/>
    </source>
</evidence>
<dbReference type="InterPro" id="IPR000109">
    <property type="entry name" value="POT_fam"/>
</dbReference>
<feature type="transmembrane region" description="Helical" evidence="6">
    <location>
        <begin position="162"/>
        <end position="180"/>
    </location>
</feature>
<sequence length="396" mass="43799">MADQAPISAQRVATLKTGERVILDPGVTTQNIMLIYYWAINVGAFFKLGTTYAEKRIGFWLAFLVPLIVYLLMPIFLLITRNRLVKIPPRGSVVADTFKVGRVLLSNSGIVKAWKGGDEFWNAAKPSQIAAEGRLTKKSSGWIKWDDDFVDEIRRTFKACKLFIFLPIFYVGDGGLSSIQTSMAGSMTTNGAPNDLLSNFNPLTIIVVAPLLNYGVYPYLRKIGINFSPIRRIVFGYILVAIAMAVGAILQWRVYQTSPCGYHSTRCKIGTTVSPLTVWAQLPLYVLPATAELFVSITCYEIAYTRAPQRMKGLVFAVVLFMNSLSSALVLIITPSFADPNLIWPFVGVSGGNVIAAIVIYTFFHQMDKEEGDIVAIGTDRPLEVDDKKVEISEKA</sequence>
<reference evidence="7" key="2">
    <citation type="submission" date="2021-10" db="EMBL/GenBank/DDBJ databases">
        <title>Phylogenomics reveals ancestral predisposition of the termite-cultivated fungus Termitomyces towards a domesticated lifestyle.</title>
        <authorList>
            <person name="Auxier B."/>
            <person name="Grum-Grzhimaylo A."/>
            <person name="Cardenas M.E."/>
            <person name="Lodge J.D."/>
            <person name="Laessoe T."/>
            <person name="Pedersen O."/>
            <person name="Smith M.E."/>
            <person name="Kuyper T.W."/>
            <person name="Franco-Molano E.A."/>
            <person name="Baroni T.J."/>
            <person name="Aanen D.K."/>
        </authorList>
    </citation>
    <scope>NUCLEOTIDE SEQUENCE</scope>
    <source>
        <strain evidence="7">AP01</strain>
        <tissue evidence="7">Mycelium</tissue>
    </source>
</reference>